<proteinExistence type="predicted"/>
<gene>
    <name evidence="1" type="ORF">SAMN04488514_107167</name>
</gene>
<dbReference type="EMBL" id="FNGV01000007">
    <property type="protein sequence ID" value="SDM31918.1"/>
    <property type="molecule type" value="Genomic_DNA"/>
</dbReference>
<evidence type="ECO:0008006" key="3">
    <source>
        <dbReference type="Google" id="ProtNLM"/>
    </source>
</evidence>
<dbReference type="AlphaFoldDB" id="A0A1G9S8V9"/>
<reference evidence="1 2" key="1">
    <citation type="submission" date="2016-10" db="EMBL/GenBank/DDBJ databases">
        <authorList>
            <person name="de Groot N.N."/>
        </authorList>
    </citation>
    <scope>NUCLEOTIDE SEQUENCE [LARGE SCALE GENOMIC DNA]</scope>
    <source>
        <strain evidence="1 2">DSM 19886</strain>
    </source>
</reference>
<protein>
    <recommendedName>
        <fullName evidence="3">Outer membrane protein beta-barrel domain-containing protein</fullName>
    </recommendedName>
</protein>
<dbReference type="STRING" id="192904.SAMN04488514_107167"/>
<accession>A0A1G9S8V9</accession>
<sequence>MKKTSRHWISVVAFCIIVINHLWAQQPVTLSLFNESTTIPYTTFLNDPMHPGVQIGTEFDWKENRFFRLYPSVSFGYMYHKKLFQGLYSNLELGCDYKTFFGLNFKIKIGLGYLHTFSTQQEFQFDEGSYKSKRDLGNSRLMPSITTGLGFRLYPKKISSPEIYVLYQSWVEFPYSPGFIPLMSHTNLHIGIKFFPFNKKKKP</sequence>
<evidence type="ECO:0000313" key="1">
    <source>
        <dbReference type="EMBL" id="SDM31918.1"/>
    </source>
</evidence>
<dbReference type="OrthoDB" id="660961at2"/>
<organism evidence="1 2">
    <name type="scientific">Kriegella aquimaris</name>
    <dbReference type="NCBI Taxonomy" id="192904"/>
    <lineage>
        <taxon>Bacteria</taxon>
        <taxon>Pseudomonadati</taxon>
        <taxon>Bacteroidota</taxon>
        <taxon>Flavobacteriia</taxon>
        <taxon>Flavobacteriales</taxon>
        <taxon>Flavobacteriaceae</taxon>
        <taxon>Kriegella</taxon>
    </lineage>
</organism>
<dbReference type="Proteomes" id="UP000199440">
    <property type="component" value="Unassembled WGS sequence"/>
</dbReference>
<evidence type="ECO:0000313" key="2">
    <source>
        <dbReference type="Proteomes" id="UP000199440"/>
    </source>
</evidence>
<dbReference type="RefSeq" id="WP_143017625.1">
    <property type="nucleotide sequence ID" value="NZ_FNGV01000007.1"/>
</dbReference>
<name>A0A1G9S8V9_9FLAO</name>
<keyword evidence="2" id="KW-1185">Reference proteome</keyword>